<reference evidence="3" key="1">
    <citation type="submission" date="2018-05" db="EMBL/GenBank/DDBJ databases">
        <authorList>
            <person name="Liu B.-T."/>
        </authorList>
    </citation>
    <scope>NUCLEOTIDE SEQUENCE [LARGE SCALE GENOMIC DNA]</scope>
    <source>
        <strain evidence="3">WD6-1</strain>
    </source>
</reference>
<keyword evidence="3" id="KW-1185">Reference proteome</keyword>
<dbReference type="PANTHER" id="PTHR39327:SF1">
    <property type="entry name" value="BLR5470 PROTEIN"/>
    <property type="match status" value="1"/>
</dbReference>
<comment type="caution">
    <text evidence="2">The sequence shown here is derived from an EMBL/GenBank/DDBJ whole genome shotgun (WGS) entry which is preliminary data.</text>
</comment>
<accession>A0A2U2BX84</accession>
<sequence>MPRTFPAFFKAAAAAVIVSTTGLAGGTALAREPGQAASAEVPAPVLVRRGGGENALGRSQPKSRTRIETAVPDIAPAIGDAPPNLFGTVARRSSRAPAGWMGRLDAAAQFERCLAAGAGCGSAAGDWRGLVEDVRGRDRGALIAAVNRRVNGLVGYRSDVSATGRTDHWITPTGLMTTMQGDCEDYVLAKYWTLAAAGIDRDDMYVMVVRDLVARASHAFLAVRDGSGFVLLDSRTDRILRPEDLQGIVPVMTLGVDGAYMHGRPARRTVLAAAS</sequence>
<feature type="signal peptide" evidence="1">
    <location>
        <begin position="1"/>
        <end position="30"/>
    </location>
</feature>
<evidence type="ECO:0000313" key="2">
    <source>
        <dbReference type="EMBL" id="PWE18607.1"/>
    </source>
</evidence>
<dbReference type="InterPro" id="IPR010319">
    <property type="entry name" value="Transglutaminase-like_Cys_pept"/>
</dbReference>
<dbReference type="EMBL" id="QEXV01000001">
    <property type="protein sequence ID" value="PWE18607.1"/>
    <property type="molecule type" value="Genomic_DNA"/>
</dbReference>
<dbReference type="RefSeq" id="WP_109251881.1">
    <property type="nucleotide sequence ID" value="NZ_QEXV01000001.1"/>
</dbReference>
<dbReference type="AlphaFoldDB" id="A0A2U2BX84"/>
<dbReference type="Pfam" id="PF06035">
    <property type="entry name" value="Peptidase_C93"/>
    <property type="match status" value="1"/>
</dbReference>
<evidence type="ECO:0008006" key="4">
    <source>
        <dbReference type="Google" id="ProtNLM"/>
    </source>
</evidence>
<dbReference type="Gene3D" id="3.10.620.30">
    <property type="match status" value="1"/>
</dbReference>
<protein>
    <recommendedName>
        <fullName evidence="4">Transglutaminase</fullName>
    </recommendedName>
</protein>
<dbReference type="PANTHER" id="PTHR39327">
    <property type="match status" value="1"/>
</dbReference>
<proteinExistence type="predicted"/>
<name>A0A2U2BX84_9PROT</name>
<dbReference type="Proteomes" id="UP000245168">
    <property type="component" value="Unassembled WGS sequence"/>
</dbReference>
<dbReference type="OrthoDB" id="7206808at2"/>
<feature type="chain" id="PRO_5015669857" description="Transglutaminase" evidence="1">
    <location>
        <begin position="31"/>
        <end position="275"/>
    </location>
</feature>
<organism evidence="2 3">
    <name type="scientific">Marinicauda salina</name>
    <dbReference type="NCBI Taxonomy" id="2135793"/>
    <lineage>
        <taxon>Bacteria</taxon>
        <taxon>Pseudomonadati</taxon>
        <taxon>Pseudomonadota</taxon>
        <taxon>Alphaproteobacteria</taxon>
        <taxon>Maricaulales</taxon>
        <taxon>Maricaulaceae</taxon>
        <taxon>Marinicauda</taxon>
    </lineage>
</organism>
<gene>
    <name evidence="2" type="ORF">DDZ18_03105</name>
</gene>
<evidence type="ECO:0000256" key="1">
    <source>
        <dbReference type="SAM" id="SignalP"/>
    </source>
</evidence>
<keyword evidence="1" id="KW-0732">Signal</keyword>
<evidence type="ECO:0000313" key="3">
    <source>
        <dbReference type="Proteomes" id="UP000245168"/>
    </source>
</evidence>